<evidence type="ECO:0008006" key="3">
    <source>
        <dbReference type="Google" id="ProtNLM"/>
    </source>
</evidence>
<dbReference type="Gene3D" id="3.40.50.12280">
    <property type="match status" value="1"/>
</dbReference>
<dbReference type="EMBL" id="DMZY01000239">
    <property type="protein sequence ID" value="HAV93114.1"/>
    <property type="molecule type" value="Genomic_DNA"/>
</dbReference>
<sequence length="126" mass="14379">MKKKTRRYYYLYGSGCCFPSVIALSSPEIDTEYFGLFKTDSLEIADVIILYGCINREAEAEFEELILNCGRDIPIIKAGKCILRGCAEYEANDKIRRKIAYSIESCPFQPEELMNAVKKLLKTKEA</sequence>
<gene>
    <name evidence="1" type="ORF">DCW38_08050</name>
</gene>
<evidence type="ECO:0000313" key="2">
    <source>
        <dbReference type="Proteomes" id="UP000264062"/>
    </source>
</evidence>
<accession>A0A350HC48</accession>
<comment type="caution">
    <text evidence="1">The sequence shown here is derived from an EMBL/GenBank/DDBJ whole genome shotgun (WGS) entry which is preliminary data.</text>
</comment>
<dbReference type="Proteomes" id="UP000264062">
    <property type="component" value="Unassembled WGS sequence"/>
</dbReference>
<dbReference type="SUPFAM" id="SSF56770">
    <property type="entry name" value="HydA/Nqo6-like"/>
    <property type="match status" value="1"/>
</dbReference>
<proteinExistence type="predicted"/>
<protein>
    <recommendedName>
        <fullName evidence="3">NADH:ubiquinone oxidoreductase-like 20kDa subunit domain-containing protein</fullName>
    </recommendedName>
</protein>
<organism evidence="1 2">
    <name type="scientific">candidate division WOR-3 bacterium</name>
    <dbReference type="NCBI Taxonomy" id="2052148"/>
    <lineage>
        <taxon>Bacteria</taxon>
        <taxon>Bacteria division WOR-3</taxon>
    </lineage>
</organism>
<name>A0A350HC48_UNCW3</name>
<reference evidence="1 2" key="1">
    <citation type="journal article" date="2018" name="Nat. Biotechnol.">
        <title>A standardized bacterial taxonomy based on genome phylogeny substantially revises the tree of life.</title>
        <authorList>
            <person name="Parks D.H."/>
            <person name="Chuvochina M."/>
            <person name="Waite D.W."/>
            <person name="Rinke C."/>
            <person name="Skarshewski A."/>
            <person name="Chaumeil P.A."/>
            <person name="Hugenholtz P."/>
        </authorList>
    </citation>
    <scope>NUCLEOTIDE SEQUENCE [LARGE SCALE GENOMIC DNA]</scope>
    <source>
        <strain evidence="1">UBA9956</strain>
    </source>
</reference>
<evidence type="ECO:0000313" key="1">
    <source>
        <dbReference type="EMBL" id="HAV93114.1"/>
    </source>
</evidence>
<dbReference type="AlphaFoldDB" id="A0A350HC48"/>